<accession>A0ACB9G5M6</accession>
<comment type="caution">
    <text evidence="1">The sequence shown here is derived from an EMBL/GenBank/DDBJ whole genome shotgun (WGS) entry which is preliminary data.</text>
</comment>
<evidence type="ECO:0000313" key="2">
    <source>
        <dbReference type="Proteomes" id="UP001055811"/>
    </source>
</evidence>
<sequence>MNSAFNCRLAVVQRGRLKVKVVSPSPTLLLFESSKDVFNHGNLLTAKGMVPLTKIPFLTLLLIYHGSQVQSDASDHRYSEGDTVPFYANKIGPFSNARETYGYYNLPFCSPDTVKEKKLNLGEMSNGDRLVSTPYKLEYLVDKKIEVLCNKTLRKSDVSQFRRVIEKDYYVQFYYDDLPIWAFIGALKKDHFSKTIKTEYRLFRHFDFQVFYNKDHLIEVNLRMGVHQSIDITDDKEVDVSFTYSVKWSATEKSFDRRMEKYIRFAILPHHMSIHHHSITYSSVALIILIIFLLTFYMLVLSKDISKNSPDVEEDQVADNQEETGWKNIHGDVFRFPQHKSLFAAALGVGSQLLVLIVAILALGLLGFFQPCIRGVLWNALIIVYAVTSVVSGYTSVSFYSQLEGTNWMKNLFLTGGLYFGPLFLTFTFLDIVAMFYGTTTALPLKAIVMLSLLWTFLATPLLFLGGLIGKTRNSDFQAPCKTAKIPREVPNLRWYRGVLPQMALAGILPFSVIYTQLYYILASVWGHRIYTLYSVMPIVFFLLVIMTALVSMAVTYFQLAVEDHRWWWRSFFCGGSTGLYIYVYCIYYYFMRSDMTGFMQVSIFFGYMACVCFGIFLVLGSVGFRASLLFVRYLYAAIKCD</sequence>
<name>A0ACB9G5M6_CICIN</name>
<protein>
    <submittedName>
        <fullName evidence="1">Uncharacterized protein</fullName>
    </submittedName>
</protein>
<dbReference type="Proteomes" id="UP001055811">
    <property type="component" value="Linkage Group LG02"/>
</dbReference>
<reference evidence="2" key="1">
    <citation type="journal article" date="2022" name="Mol. Ecol. Resour.">
        <title>The genomes of chicory, endive, great burdock and yacon provide insights into Asteraceae palaeo-polyploidization history and plant inulin production.</title>
        <authorList>
            <person name="Fan W."/>
            <person name="Wang S."/>
            <person name="Wang H."/>
            <person name="Wang A."/>
            <person name="Jiang F."/>
            <person name="Liu H."/>
            <person name="Zhao H."/>
            <person name="Xu D."/>
            <person name="Zhang Y."/>
        </authorList>
    </citation>
    <scope>NUCLEOTIDE SEQUENCE [LARGE SCALE GENOMIC DNA]</scope>
    <source>
        <strain evidence="2">cv. Punajuju</strain>
    </source>
</reference>
<gene>
    <name evidence="1" type="ORF">L2E82_08110</name>
</gene>
<keyword evidence="2" id="KW-1185">Reference proteome</keyword>
<reference evidence="1 2" key="2">
    <citation type="journal article" date="2022" name="Mol. Ecol. Resour.">
        <title>The genomes of chicory, endive, great burdock and yacon provide insights into Asteraceae paleo-polyploidization history and plant inulin production.</title>
        <authorList>
            <person name="Fan W."/>
            <person name="Wang S."/>
            <person name="Wang H."/>
            <person name="Wang A."/>
            <person name="Jiang F."/>
            <person name="Liu H."/>
            <person name="Zhao H."/>
            <person name="Xu D."/>
            <person name="Zhang Y."/>
        </authorList>
    </citation>
    <scope>NUCLEOTIDE SEQUENCE [LARGE SCALE GENOMIC DNA]</scope>
    <source>
        <strain evidence="2">cv. Punajuju</strain>
        <tissue evidence="1">Leaves</tissue>
    </source>
</reference>
<proteinExistence type="predicted"/>
<dbReference type="EMBL" id="CM042010">
    <property type="protein sequence ID" value="KAI3778727.1"/>
    <property type="molecule type" value="Genomic_DNA"/>
</dbReference>
<organism evidence="1 2">
    <name type="scientific">Cichorium intybus</name>
    <name type="common">Chicory</name>
    <dbReference type="NCBI Taxonomy" id="13427"/>
    <lineage>
        <taxon>Eukaryota</taxon>
        <taxon>Viridiplantae</taxon>
        <taxon>Streptophyta</taxon>
        <taxon>Embryophyta</taxon>
        <taxon>Tracheophyta</taxon>
        <taxon>Spermatophyta</taxon>
        <taxon>Magnoliopsida</taxon>
        <taxon>eudicotyledons</taxon>
        <taxon>Gunneridae</taxon>
        <taxon>Pentapetalae</taxon>
        <taxon>asterids</taxon>
        <taxon>campanulids</taxon>
        <taxon>Asterales</taxon>
        <taxon>Asteraceae</taxon>
        <taxon>Cichorioideae</taxon>
        <taxon>Cichorieae</taxon>
        <taxon>Cichoriinae</taxon>
        <taxon>Cichorium</taxon>
    </lineage>
</organism>
<evidence type="ECO:0000313" key="1">
    <source>
        <dbReference type="EMBL" id="KAI3778727.1"/>
    </source>
</evidence>